<proteinExistence type="inferred from homology"/>
<feature type="compositionally biased region" description="Basic and acidic residues" evidence="2">
    <location>
        <begin position="176"/>
        <end position="185"/>
    </location>
</feature>
<dbReference type="Pfam" id="PF12923">
    <property type="entry name" value="RRP7"/>
    <property type="match status" value="1"/>
</dbReference>
<dbReference type="PANTHER" id="PTHR13191:SF0">
    <property type="entry name" value="RIBOSOMAL RNA-PROCESSING PROTEIN 7 HOMOLOG A-RELATED"/>
    <property type="match status" value="1"/>
</dbReference>
<dbReference type="Gene3D" id="6.10.250.1770">
    <property type="match status" value="1"/>
</dbReference>
<dbReference type="EMBL" id="OU594944">
    <property type="protein sequence ID" value="CAG9287614.1"/>
    <property type="molecule type" value="Genomic_DNA"/>
</dbReference>
<name>A0A8J9T162_PHATR</name>
<dbReference type="AlphaFoldDB" id="A0A8J9T162"/>
<accession>A0A8J9T162</accession>
<dbReference type="Gene3D" id="3.30.70.330">
    <property type="match status" value="1"/>
</dbReference>
<dbReference type="Proteomes" id="UP000836788">
    <property type="component" value="Chromosome 3"/>
</dbReference>
<dbReference type="GO" id="GO:0006364">
    <property type="term" value="P:rRNA processing"/>
    <property type="evidence" value="ECO:0007669"/>
    <property type="project" value="TreeGrafter"/>
</dbReference>
<feature type="region of interest" description="Disordered" evidence="2">
    <location>
        <begin position="175"/>
        <end position="201"/>
    </location>
</feature>
<dbReference type="GO" id="GO:0034456">
    <property type="term" value="C:UTP-C complex"/>
    <property type="evidence" value="ECO:0007669"/>
    <property type="project" value="TreeGrafter"/>
</dbReference>
<feature type="region of interest" description="Disordered" evidence="2">
    <location>
        <begin position="237"/>
        <end position="303"/>
    </location>
</feature>
<dbReference type="GO" id="GO:0003676">
    <property type="term" value="F:nucleic acid binding"/>
    <property type="evidence" value="ECO:0007669"/>
    <property type="project" value="InterPro"/>
</dbReference>
<organism evidence="4">
    <name type="scientific">Phaeodactylum tricornutum</name>
    <name type="common">Diatom</name>
    <dbReference type="NCBI Taxonomy" id="2850"/>
    <lineage>
        <taxon>Eukaryota</taxon>
        <taxon>Sar</taxon>
        <taxon>Stramenopiles</taxon>
        <taxon>Ochrophyta</taxon>
        <taxon>Bacillariophyta</taxon>
        <taxon>Bacillariophyceae</taxon>
        <taxon>Bacillariophycidae</taxon>
        <taxon>Naviculales</taxon>
        <taxon>Phaeodactylaceae</taxon>
        <taxon>Phaeodactylum</taxon>
    </lineage>
</organism>
<evidence type="ECO:0000313" key="4">
    <source>
        <dbReference type="EMBL" id="CAG9287614.1"/>
    </source>
</evidence>
<reference evidence="4" key="1">
    <citation type="submission" date="2022-02" db="EMBL/GenBank/DDBJ databases">
        <authorList>
            <person name="Giguere J D."/>
        </authorList>
    </citation>
    <scope>NUCLEOTIDE SEQUENCE</scope>
    <source>
        <strain evidence="4">CCAP 1055/1</strain>
    </source>
</reference>
<dbReference type="InterPro" id="IPR024326">
    <property type="entry name" value="RRP7_C"/>
</dbReference>
<gene>
    <name evidence="4" type="ORF">PTTT1_LOCUS36049</name>
</gene>
<dbReference type="PANTHER" id="PTHR13191">
    <property type="entry name" value="RIBOSOMAL RNA PROCESSING PROTEIN 7-RELATED"/>
    <property type="match status" value="1"/>
</dbReference>
<sequence>MGPPLAGQRLKGYLPIRLKLPQLVEDIEDETFLFVKEHQSGSSGGTTDKGTTLFVANVPVVPSVQTKLLLQSIFGRYGEVARVTVVENPRKDQQQTGEERAEQLLGSWTTKFSLPSFLAPIHNTGRFAHVVFTTTKELKRTMQSLAEVMENIEEVNQESLPGLTLDKIELQTLADESERRQREEQGLASDSDSEMEERRNDSIPGILKVAERYRRSCRAISRNALLEECNRVIQEYEDTEEENTRARQAALNEPDEDGFITILPSSQAGNKSELESGPSVQRRRKGQQRSRKKKDGAGKSELSDFYRFQTKDIRKRTLQDLRQRFEEDLARVKRMKEENQYRPF</sequence>
<dbReference type="GO" id="GO:0032545">
    <property type="term" value="C:CURI complex"/>
    <property type="evidence" value="ECO:0007669"/>
    <property type="project" value="TreeGrafter"/>
</dbReference>
<evidence type="ECO:0000259" key="3">
    <source>
        <dbReference type="Pfam" id="PF12923"/>
    </source>
</evidence>
<feature type="compositionally biased region" description="Basic residues" evidence="2">
    <location>
        <begin position="281"/>
        <end position="294"/>
    </location>
</feature>
<dbReference type="GO" id="GO:0000028">
    <property type="term" value="P:ribosomal small subunit assembly"/>
    <property type="evidence" value="ECO:0007669"/>
    <property type="project" value="TreeGrafter"/>
</dbReference>
<dbReference type="InterPro" id="IPR040446">
    <property type="entry name" value="RRP7"/>
</dbReference>
<feature type="domain" description="Ribosomal RNA-processing protein 7 C-terminal" evidence="3">
    <location>
        <begin position="220"/>
        <end position="344"/>
    </location>
</feature>
<evidence type="ECO:0000256" key="2">
    <source>
        <dbReference type="SAM" id="MobiDB-lite"/>
    </source>
</evidence>
<comment type="similarity">
    <text evidence="1">Belongs to the RRP7 family.</text>
</comment>
<protein>
    <recommendedName>
        <fullName evidence="3">Ribosomal RNA-processing protein 7 C-terminal domain-containing protein</fullName>
    </recommendedName>
</protein>
<evidence type="ECO:0000256" key="1">
    <source>
        <dbReference type="ARBA" id="ARBA00006110"/>
    </source>
</evidence>
<dbReference type="SUPFAM" id="SSF54928">
    <property type="entry name" value="RNA-binding domain, RBD"/>
    <property type="match status" value="1"/>
</dbReference>
<dbReference type="InterPro" id="IPR035979">
    <property type="entry name" value="RBD_domain_sf"/>
</dbReference>
<dbReference type="InterPro" id="IPR012677">
    <property type="entry name" value="Nucleotide-bd_a/b_plait_sf"/>
</dbReference>